<organism evidence="3 4">
    <name type="scientific">Granulicella arctica</name>
    <dbReference type="NCBI Taxonomy" id="940613"/>
    <lineage>
        <taxon>Bacteria</taxon>
        <taxon>Pseudomonadati</taxon>
        <taxon>Acidobacteriota</taxon>
        <taxon>Terriglobia</taxon>
        <taxon>Terriglobales</taxon>
        <taxon>Acidobacteriaceae</taxon>
        <taxon>Granulicella</taxon>
    </lineage>
</organism>
<evidence type="ECO:0000256" key="2">
    <source>
        <dbReference type="SAM" id="SignalP"/>
    </source>
</evidence>
<sequence>MMNAITNTRVTVSAESRRSVLTALLLLVFVAPHCMAQAAAPVSFAPVVAQGTTPSNEDRGTVLDQVVAVVNGDLILESDVDEERRFEAFQPFNNHGASFTRDKIVERLIDRSLILQQAKLQPETPITDAEVNAQLATLKKDIPACKEYDCETDAGWQRFVAAQGFTMPELMERWRERMELLRFIELRFKMGIRILPAEIKTYYDKTLLPAYAARKTTPPKLDTISDRIQEILLQQQVGALLDDWLQSLKAQGSVRMAKPGEVLP</sequence>
<dbReference type="PANTHER" id="PTHR47637">
    <property type="entry name" value="CHAPERONE SURA"/>
    <property type="match status" value="1"/>
</dbReference>
<keyword evidence="4" id="KW-1185">Reference proteome</keyword>
<evidence type="ECO:0000313" key="4">
    <source>
        <dbReference type="Proteomes" id="UP000589520"/>
    </source>
</evidence>
<dbReference type="Gene3D" id="1.10.4030.10">
    <property type="entry name" value="Porin chaperone SurA, peptide-binding domain"/>
    <property type="match status" value="1"/>
</dbReference>
<dbReference type="InterPro" id="IPR050280">
    <property type="entry name" value="OMP_Chaperone_SurA"/>
</dbReference>
<feature type="chain" id="PRO_5031065101" description="Peptidylprolyl isomerase" evidence="2">
    <location>
        <begin position="37"/>
        <end position="264"/>
    </location>
</feature>
<protein>
    <recommendedName>
        <fullName evidence="5">Peptidylprolyl isomerase</fullName>
    </recommendedName>
</protein>
<dbReference type="InterPro" id="IPR027304">
    <property type="entry name" value="Trigger_fact/SurA_dom_sf"/>
</dbReference>
<dbReference type="EMBL" id="JACCCW010000002">
    <property type="protein sequence ID" value="NYF79750.1"/>
    <property type="molecule type" value="Genomic_DNA"/>
</dbReference>
<evidence type="ECO:0000256" key="1">
    <source>
        <dbReference type="ARBA" id="ARBA00022729"/>
    </source>
</evidence>
<reference evidence="3 4" key="1">
    <citation type="submission" date="2020-07" db="EMBL/GenBank/DDBJ databases">
        <title>Genomic Encyclopedia of Type Strains, Phase IV (KMG-V): Genome sequencing to study the core and pangenomes of soil and plant-associated prokaryotes.</title>
        <authorList>
            <person name="Whitman W."/>
        </authorList>
    </citation>
    <scope>NUCLEOTIDE SEQUENCE [LARGE SCALE GENOMIC DNA]</scope>
    <source>
        <strain evidence="3 4">X4EP2</strain>
    </source>
</reference>
<keyword evidence="1 2" id="KW-0732">Signal</keyword>
<gene>
    <name evidence="3" type="ORF">HDF17_002070</name>
</gene>
<proteinExistence type="predicted"/>
<accession>A0A7Y9THC6</accession>
<comment type="caution">
    <text evidence="3">The sequence shown here is derived from an EMBL/GenBank/DDBJ whole genome shotgun (WGS) entry which is preliminary data.</text>
</comment>
<name>A0A7Y9THC6_9BACT</name>
<feature type="signal peptide" evidence="2">
    <location>
        <begin position="1"/>
        <end position="36"/>
    </location>
</feature>
<dbReference type="RefSeq" id="WP_179490618.1">
    <property type="nucleotide sequence ID" value="NZ_JACCCW010000002.1"/>
</dbReference>
<dbReference type="AlphaFoldDB" id="A0A7Y9THC6"/>
<evidence type="ECO:0000313" key="3">
    <source>
        <dbReference type="EMBL" id="NYF79750.1"/>
    </source>
</evidence>
<dbReference type="SUPFAM" id="SSF109998">
    <property type="entry name" value="Triger factor/SurA peptide-binding domain-like"/>
    <property type="match status" value="1"/>
</dbReference>
<dbReference type="PANTHER" id="PTHR47637:SF1">
    <property type="entry name" value="CHAPERONE SURA"/>
    <property type="match status" value="1"/>
</dbReference>
<dbReference type="Proteomes" id="UP000589520">
    <property type="component" value="Unassembled WGS sequence"/>
</dbReference>
<evidence type="ECO:0008006" key="5">
    <source>
        <dbReference type="Google" id="ProtNLM"/>
    </source>
</evidence>